<gene>
    <name evidence="1" type="ORF">Z169_02638</name>
</gene>
<dbReference type="Proteomes" id="UP000053119">
    <property type="component" value="Unassembled WGS sequence"/>
</dbReference>
<reference evidence="1 2" key="1">
    <citation type="submission" date="2014-04" db="EMBL/GenBank/DDBJ databases">
        <title>Genome evolution of avian class.</title>
        <authorList>
            <person name="Zhang G."/>
            <person name="Li C."/>
        </authorList>
    </citation>
    <scope>NUCLEOTIDE SEQUENCE [LARGE SCALE GENOMIC DNA]</scope>
    <source>
        <strain evidence="1">BGI_Z169</strain>
    </source>
</reference>
<evidence type="ECO:0008006" key="3">
    <source>
        <dbReference type="Google" id="ProtNLM"/>
    </source>
</evidence>
<name>A0A091J786_EGRGA</name>
<dbReference type="EMBL" id="KK501492">
    <property type="protein sequence ID" value="KFP15590.1"/>
    <property type="molecule type" value="Genomic_DNA"/>
</dbReference>
<dbReference type="AlphaFoldDB" id="A0A091J786"/>
<accession>A0A091J786</accession>
<organism evidence="1 2">
    <name type="scientific">Egretta garzetta</name>
    <name type="common">Little egret</name>
    <dbReference type="NCBI Taxonomy" id="188379"/>
    <lineage>
        <taxon>Eukaryota</taxon>
        <taxon>Metazoa</taxon>
        <taxon>Chordata</taxon>
        <taxon>Craniata</taxon>
        <taxon>Vertebrata</taxon>
        <taxon>Euteleostomi</taxon>
        <taxon>Archelosauria</taxon>
        <taxon>Archosauria</taxon>
        <taxon>Dinosauria</taxon>
        <taxon>Saurischia</taxon>
        <taxon>Theropoda</taxon>
        <taxon>Coelurosauria</taxon>
        <taxon>Aves</taxon>
        <taxon>Neognathae</taxon>
        <taxon>Neoaves</taxon>
        <taxon>Aequornithes</taxon>
        <taxon>Pelecaniformes</taxon>
        <taxon>Ardeidae</taxon>
        <taxon>Egretta</taxon>
    </lineage>
</organism>
<feature type="non-terminal residue" evidence="1">
    <location>
        <position position="1"/>
    </location>
</feature>
<sequence length="55" mass="6379">NDLKLNQGRFRLDIRKKFFTARVVKHWNGLPREVVEAPSLETFKARLDGALSNLI</sequence>
<feature type="non-terminal residue" evidence="1">
    <location>
        <position position="55"/>
    </location>
</feature>
<protein>
    <recommendedName>
        <fullName evidence="3">Nidogen G2 beta-barrel domain-containing protein</fullName>
    </recommendedName>
</protein>
<evidence type="ECO:0000313" key="1">
    <source>
        <dbReference type="EMBL" id="KFP15590.1"/>
    </source>
</evidence>
<keyword evidence="2" id="KW-1185">Reference proteome</keyword>
<proteinExistence type="predicted"/>
<evidence type="ECO:0000313" key="2">
    <source>
        <dbReference type="Proteomes" id="UP000053119"/>
    </source>
</evidence>